<feature type="transmembrane region" description="Helical" evidence="6">
    <location>
        <begin position="661"/>
        <end position="680"/>
    </location>
</feature>
<proteinExistence type="inferred from homology"/>
<evidence type="ECO:0000313" key="7">
    <source>
        <dbReference type="EMBL" id="PIW17182.1"/>
    </source>
</evidence>
<keyword evidence="4 6" id="KW-1133">Transmembrane helix</keyword>
<feature type="transmembrane region" description="Helical" evidence="6">
    <location>
        <begin position="692"/>
        <end position="714"/>
    </location>
</feature>
<name>A0A2M7G5D0_9BACT</name>
<comment type="subcellular location">
    <subcellularLocation>
        <location evidence="1">Endomembrane system</location>
    </subcellularLocation>
</comment>
<evidence type="ECO:0000256" key="2">
    <source>
        <dbReference type="ARBA" id="ARBA00008053"/>
    </source>
</evidence>
<comment type="caution">
    <text evidence="7">The sequence shown here is derived from an EMBL/GenBank/DDBJ whole genome shotgun (WGS) entry which is preliminary data.</text>
</comment>
<evidence type="ECO:0000256" key="3">
    <source>
        <dbReference type="ARBA" id="ARBA00022692"/>
    </source>
</evidence>
<dbReference type="InterPro" id="IPR007383">
    <property type="entry name" value="DUF445"/>
</dbReference>
<evidence type="ECO:0008006" key="9">
    <source>
        <dbReference type="Google" id="ProtNLM"/>
    </source>
</evidence>
<keyword evidence="3 6" id="KW-0812">Transmembrane</keyword>
<sequence length="1389" mass="159876">MDGLLLLLNLLTGGLVGYITNTLAIKMLFKQYPLIGGGEVVKDREHLEDAMSDLVEERLITPETLLEEFDSEAFKLSFEKLIRLIVEEKLREKIAKFDTLHDISGYGQTLSNLRKFLVENRDTILSSALNSLFDHLQVGELLSQAQLRHLLSQLFESFAQVLEKQWEPLLESLMEELEQKPLEEILSSDLAQQLLDQLLKGLHTNFNYLGASWWEKQMNTLYRELNIPQLWEVLESQLRERSLADLLGKDSQRESFQQLVTRIESFLSSATGQQLIAELLKHLVAVLKEVERPLASLLTPRLEEWLLGLIEQYLPALLDHIEGWMNQNHQELNQLIQASIDEHLRQESLVKHLTATVFSEQLTERYKIVENVIQEIRRIANQSKAGMASLATRFLENTRVCDLAQTVDTHWLDYEALTQSLIRILNYYLPRVDAKLLEPWLNRPLESLPGLSQLHLAELANEQLYPYFRKQLIQRIFLNPQLENWLKKASENWISNNKQRSLAVWLPKPRLEALAPWLQKWLHSDAIRKFVMDRLGHLLSQTLASKPISEVIPAAIHDTLWSKLQTVFLRKLDDFLLVLQREKVDTLYSHLAKIYLDLTNYEAFATRTRETIVKFMIELIRDHRLFHGRIRITIKESFARFSDRELEQEMEGFMGQELQPIAWLGAFLGASVGTGMGLGLNLPLLHTYTTGFWALLSFPVVYALTGIGTNWLAIRMLFRPYQAKFLGPLQIPFTPAVFIKNKLALAESMARFIDQKLLAKDNMVEILERYHHRWKDVIKQVVSHNDYQAWDSTLTRYTHENYDTLSPLVLELGFRELHANSQEIASYLVEEARAVELEPEDFQHLRAEFLGQVQESQYPLSNWLKRALERLLVSENSLVNHFSGDFLTLIRQGLQNQIHTWLTKTGQELKQVSHFRSQFLSYGQHWDRFLNTRLASLTPADTLPQETLLSWGLNTLATSSWQDNLLIGLENWLKQGLRSHSSVGEIFDGSLLKWVYQESDFFMDIFSGYLLEMMRNHKSKIVKAVVSDIQRQGVLEVMLVNFGGVRNDVKKVVDVLIEQKLGGFLDSKSSELKAVLKTYIREDIAAIPLSDLGLEDDVFHAESLRQMIKTKILEHPQTLPVLSQFTGALLSELLQTLSFKEVLELVQIDSLEDLYQRFALEFEAAQNHFIPQLSHPKLSANLSEAGWKMIQIQVLERYPGEFFAGIHPLPLKEHIQDWVEMIYQGRAFRKIYLNLLDHFLEPLGEGDITGLIDYRVLETDVSEAIQTLSLQTPAGLARSAPFQKSIRESLKNLTLHFIGLLNQTIEKETKEDVEDLMVDSLIDGLRQHNREVLEPIDFAGIVRREVLAMNPARIESLFEFAQPIFNALTWYGALGGIFGLIVAALAFLG</sequence>
<evidence type="ECO:0000313" key="8">
    <source>
        <dbReference type="Proteomes" id="UP000231019"/>
    </source>
</evidence>
<dbReference type="EMBL" id="PFFQ01000026">
    <property type="protein sequence ID" value="PIW17182.1"/>
    <property type="molecule type" value="Genomic_DNA"/>
</dbReference>
<gene>
    <name evidence="7" type="ORF">COW36_09420</name>
</gene>
<dbReference type="PANTHER" id="PTHR35791:SF1">
    <property type="entry name" value="UPF0754 MEMBRANE PROTEIN YHEB"/>
    <property type="match status" value="1"/>
</dbReference>
<accession>A0A2M7G5D0</accession>
<dbReference type="PANTHER" id="PTHR35791">
    <property type="entry name" value="UPF0754 MEMBRANE PROTEIN YHEB"/>
    <property type="match status" value="1"/>
</dbReference>
<reference evidence="7 8" key="1">
    <citation type="submission" date="2017-09" db="EMBL/GenBank/DDBJ databases">
        <title>Depth-based differentiation of microbial function through sediment-hosted aquifers and enrichment of novel symbionts in the deep terrestrial subsurface.</title>
        <authorList>
            <person name="Probst A.J."/>
            <person name="Ladd B."/>
            <person name="Jarett J.K."/>
            <person name="Geller-Mcgrath D.E."/>
            <person name="Sieber C.M."/>
            <person name="Emerson J.B."/>
            <person name="Anantharaman K."/>
            <person name="Thomas B.C."/>
            <person name="Malmstrom R."/>
            <person name="Stieglmeier M."/>
            <person name="Klingl A."/>
            <person name="Woyke T."/>
            <person name="Ryan C.M."/>
            <person name="Banfield J.F."/>
        </authorList>
    </citation>
    <scope>NUCLEOTIDE SEQUENCE [LARGE SCALE GENOMIC DNA]</scope>
    <source>
        <strain evidence="7">CG17_big_fil_post_rev_8_21_14_2_50_48_46</strain>
    </source>
</reference>
<evidence type="ECO:0000256" key="6">
    <source>
        <dbReference type="SAM" id="Phobius"/>
    </source>
</evidence>
<feature type="transmembrane region" description="Helical" evidence="6">
    <location>
        <begin position="1368"/>
        <end position="1388"/>
    </location>
</feature>
<evidence type="ECO:0000256" key="5">
    <source>
        <dbReference type="ARBA" id="ARBA00023136"/>
    </source>
</evidence>
<comment type="similarity">
    <text evidence="2">Belongs to the UPF0754 family.</text>
</comment>
<dbReference type="GO" id="GO:0012505">
    <property type="term" value="C:endomembrane system"/>
    <property type="evidence" value="ECO:0007669"/>
    <property type="project" value="UniProtKB-SubCell"/>
</dbReference>
<evidence type="ECO:0000256" key="1">
    <source>
        <dbReference type="ARBA" id="ARBA00004308"/>
    </source>
</evidence>
<protein>
    <recommendedName>
        <fullName evidence="9">DUF445 domain-containing protein</fullName>
    </recommendedName>
</protein>
<organism evidence="7 8">
    <name type="scientific">bacterium (Candidatus Blackallbacteria) CG17_big_fil_post_rev_8_21_14_2_50_48_46</name>
    <dbReference type="NCBI Taxonomy" id="2014261"/>
    <lineage>
        <taxon>Bacteria</taxon>
        <taxon>Candidatus Blackallbacteria</taxon>
    </lineage>
</organism>
<evidence type="ECO:0000256" key="4">
    <source>
        <dbReference type="ARBA" id="ARBA00022989"/>
    </source>
</evidence>
<keyword evidence="5 6" id="KW-0472">Membrane</keyword>
<dbReference type="Proteomes" id="UP000231019">
    <property type="component" value="Unassembled WGS sequence"/>
</dbReference>
<dbReference type="Pfam" id="PF04286">
    <property type="entry name" value="DUF445"/>
    <property type="match status" value="3"/>
</dbReference>